<dbReference type="PANTHER" id="PTHR11654">
    <property type="entry name" value="OLIGOPEPTIDE TRANSPORTER-RELATED"/>
    <property type="match status" value="1"/>
</dbReference>
<evidence type="ECO:0000256" key="5">
    <source>
        <dbReference type="ARBA" id="ARBA00023136"/>
    </source>
</evidence>
<organism evidence="7 8">
    <name type="scientific">Kingdonia uniflora</name>
    <dbReference type="NCBI Taxonomy" id="39325"/>
    <lineage>
        <taxon>Eukaryota</taxon>
        <taxon>Viridiplantae</taxon>
        <taxon>Streptophyta</taxon>
        <taxon>Embryophyta</taxon>
        <taxon>Tracheophyta</taxon>
        <taxon>Spermatophyta</taxon>
        <taxon>Magnoliopsida</taxon>
        <taxon>Ranunculales</taxon>
        <taxon>Circaeasteraceae</taxon>
        <taxon>Kingdonia</taxon>
    </lineage>
</organism>
<dbReference type="InterPro" id="IPR000109">
    <property type="entry name" value="POT_fam"/>
</dbReference>
<evidence type="ECO:0000256" key="1">
    <source>
        <dbReference type="ARBA" id="ARBA00004141"/>
    </source>
</evidence>
<comment type="caution">
    <text evidence="7">The sequence shown here is derived from an EMBL/GenBank/DDBJ whole genome shotgun (WGS) entry which is preliminary data.</text>
</comment>
<sequence>MTEVEEKAFGVDKENFTEDGTVDIKGRPILRSKGGRWKARSFIVGYEVFERMAYYGIASKLVLYLTKKLHEGNESFDFGGFIAGLKASFMRETDDSNSNRMTRVLVAALIIKRKLVVPDDPKELYELSLDDYVKNGKFKIEYTSSLRDNGATGKGDIVPLTIFILLPQYILLGVAETFVEVAKLEFFYDQAPGGMKSLGTAYFTTSLGIGNFLSSFLLTAVSNLTMRNGHKGWILDNINKSHLDYYYGFYAVLSFLNFLLFLVVAKYCAYNTEITES</sequence>
<dbReference type="OrthoDB" id="1930519at2759"/>
<feature type="transmembrane region" description="Helical" evidence="6">
    <location>
        <begin position="199"/>
        <end position="224"/>
    </location>
</feature>
<dbReference type="AlphaFoldDB" id="A0A7J7LSP4"/>
<dbReference type="InterPro" id="IPR036259">
    <property type="entry name" value="MFS_trans_sf"/>
</dbReference>
<reference evidence="7 8" key="1">
    <citation type="journal article" date="2020" name="IScience">
        <title>Genome Sequencing of the Endangered Kingdonia uniflora (Circaeasteraceae, Ranunculales) Reveals Potential Mechanisms of Evolutionary Specialization.</title>
        <authorList>
            <person name="Sun Y."/>
            <person name="Deng T."/>
            <person name="Zhang A."/>
            <person name="Moore M.J."/>
            <person name="Landis J.B."/>
            <person name="Lin N."/>
            <person name="Zhang H."/>
            <person name="Zhang X."/>
            <person name="Huang J."/>
            <person name="Zhang X."/>
            <person name="Sun H."/>
            <person name="Wang H."/>
        </authorList>
    </citation>
    <scope>NUCLEOTIDE SEQUENCE [LARGE SCALE GENOMIC DNA]</scope>
    <source>
        <strain evidence="7">TB1705</strain>
        <tissue evidence="7">Leaf</tissue>
    </source>
</reference>
<dbReference type="Pfam" id="PF00854">
    <property type="entry name" value="PTR2"/>
    <property type="match status" value="1"/>
</dbReference>
<evidence type="ECO:0000313" key="7">
    <source>
        <dbReference type="EMBL" id="KAF6145544.1"/>
    </source>
</evidence>
<evidence type="ECO:0000256" key="3">
    <source>
        <dbReference type="ARBA" id="ARBA00022692"/>
    </source>
</evidence>
<protein>
    <submittedName>
        <fullName evidence="7">Uncharacterized protein</fullName>
    </submittedName>
</protein>
<dbReference type="GO" id="GO:0016020">
    <property type="term" value="C:membrane"/>
    <property type="evidence" value="ECO:0007669"/>
    <property type="project" value="UniProtKB-SubCell"/>
</dbReference>
<evidence type="ECO:0000256" key="4">
    <source>
        <dbReference type="ARBA" id="ARBA00022989"/>
    </source>
</evidence>
<dbReference type="EMBL" id="JACGCM010002050">
    <property type="protein sequence ID" value="KAF6145544.1"/>
    <property type="molecule type" value="Genomic_DNA"/>
</dbReference>
<accession>A0A7J7LSP4</accession>
<keyword evidence="4 6" id="KW-1133">Transmembrane helix</keyword>
<evidence type="ECO:0000256" key="6">
    <source>
        <dbReference type="SAM" id="Phobius"/>
    </source>
</evidence>
<comment type="subcellular location">
    <subcellularLocation>
        <location evidence="1">Membrane</location>
        <topology evidence="1">Multi-pass membrane protein</topology>
    </subcellularLocation>
</comment>
<name>A0A7J7LSP4_9MAGN</name>
<dbReference type="Gene3D" id="1.20.1250.20">
    <property type="entry name" value="MFS general substrate transporter like domains"/>
    <property type="match status" value="2"/>
</dbReference>
<evidence type="ECO:0000256" key="2">
    <source>
        <dbReference type="ARBA" id="ARBA00005982"/>
    </source>
</evidence>
<dbReference type="Proteomes" id="UP000541444">
    <property type="component" value="Unassembled WGS sequence"/>
</dbReference>
<gene>
    <name evidence="7" type="ORF">GIB67_037577</name>
</gene>
<keyword evidence="5 6" id="KW-0472">Membrane</keyword>
<comment type="similarity">
    <text evidence="2">Belongs to the major facilitator superfamily. Proton-dependent oligopeptide transporter (POT/PTR) (TC 2.A.17) family.</text>
</comment>
<proteinExistence type="inferred from homology"/>
<feature type="transmembrane region" description="Helical" evidence="6">
    <location>
        <begin position="245"/>
        <end position="265"/>
    </location>
</feature>
<evidence type="ECO:0000313" key="8">
    <source>
        <dbReference type="Proteomes" id="UP000541444"/>
    </source>
</evidence>
<dbReference type="GO" id="GO:0022857">
    <property type="term" value="F:transmembrane transporter activity"/>
    <property type="evidence" value="ECO:0007669"/>
    <property type="project" value="InterPro"/>
</dbReference>
<keyword evidence="8" id="KW-1185">Reference proteome</keyword>
<keyword evidence="3 6" id="KW-0812">Transmembrane</keyword>
<feature type="transmembrane region" description="Helical" evidence="6">
    <location>
        <begin position="157"/>
        <end position="179"/>
    </location>
</feature>